<dbReference type="Proteomes" id="UP000220904">
    <property type="component" value="Unassembled WGS sequence"/>
</dbReference>
<feature type="domain" description="Helicase-associated" evidence="2">
    <location>
        <begin position="478"/>
        <end position="541"/>
    </location>
</feature>
<feature type="domain" description="Helicase-associated" evidence="2">
    <location>
        <begin position="848"/>
        <end position="912"/>
    </location>
</feature>
<proteinExistence type="predicted"/>
<dbReference type="PANTHER" id="PTHR33418">
    <property type="entry name" value="HELICASE-ASSOCIATED"/>
    <property type="match status" value="1"/>
</dbReference>
<dbReference type="RefSeq" id="WP_097792812.1">
    <property type="nucleotide sequence ID" value="NZ_NOUV01000014.1"/>
</dbReference>
<dbReference type="Gene3D" id="6.10.140.530">
    <property type="match status" value="7"/>
</dbReference>
<reference evidence="3 4" key="1">
    <citation type="journal article" date="2017" name="Front. Microbiol.">
        <title>New Insights into the Diversity of the Genus Faecalibacterium.</title>
        <authorList>
            <person name="Benevides L."/>
            <person name="Burman S."/>
            <person name="Martin R."/>
            <person name="Robert V."/>
            <person name="Thomas M."/>
            <person name="Miquel S."/>
            <person name="Chain F."/>
            <person name="Sokol H."/>
            <person name="Bermudez-Humaran L.G."/>
            <person name="Morrison M."/>
            <person name="Langella P."/>
            <person name="Azevedo V.A."/>
            <person name="Chatel J.M."/>
            <person name="Soares S."/>
        </authorList>
    </citation>
    <scope>NUCLEOTIDE SEQUENCE [LARGE SCALE GENOMIC DNA]</scope>
    <source>
        <strain evidence="3 4">AHMP21</strain>
    </source>
</reference>
<evidence type="ECO:0000313" key="3">
    <source>
        <dbReference type="EMBL" id="PDX86989.1"/>
    </source>
</evidence>
<dbReference type="OrthoDB" id="9802848at2"/>
<feature type="region of interest" description="Disordered" evidence="1">
    <location>
        <begin position="753"/>
        <end position="774"/>
    </location>
</feature>
<dbReference type="PANTHER" id="PTHR33418:SF1">
    <property type="entry name" value="HELICASE-ASSOCIATED DOMAIN-CONTAINING PROTEIN"/>
    <property type="match status" value="1"/>
</dbReference>
<evidence type="ECO:0000313" key="4">
    <source>
        <dbReference type="Proteomes" id="UP000220904"/>
    </source>
</evidence>
<feature type="domain" description="Helicase-associated" evidence="2">
    <location>
        <begin position="549"/>
        <end position="609"/>
    </location>
</feature>
<evidence type="ECO:0000256" key="1">
    <source>
        <dbReference type="SAM" id="MobiDB-lite"/>
    </source>
</evidence>
<evidence type="ECO:0000259" key="2">
    <source>
        <dbReference type="Pfam" id="PF03457"/>
    </source>
</evidence>
<sequence length="914" mass="104198">MPISLNKINAEAYAKVAAALEQNGKAAVEHATGTGKSCIAWQLIADHPQASFIWLVYGAARLTLRREDVRRYNDGVLPENLIFCDCGVLAEASAEEWVRLASRKPDYLIFDCYHEVTAACWAKSAQRLLRLCPEAKLLGLTVPNSTDQKCQAAAELFEGTVVSRMTVGEGMALGTLPVPSNYAAMLWPQEGQMNLLRARIKNLHLPAQTNALSAQYDEINWSVRQAENPIALMPRVLTDTQGRYLAIFESEDYLDEVQEQLEEFLRTVDSNAHFYRAECDCLRDAEAVKRFCTSTETGPKVLFCVNSPGVQQPIEGLAGAILVRETGEAGRFRQMLCRALVACGRKPIPVFDLTARFDGLGNGRVLQKECTTAMLRAGSEHPGFQQQKPMRQSYHLYCRLKKELEARWDAFYAAAAAVAAEQGDLQLPYNYLTEDGLPLGRWLETQRQVRAGQKPGRLDADRIARLDKLNIGWKQRSELAWEKAFASAQKYRDDHGDLLVPVRYRDRSGFALGEWIVYNRQRYVSGNLSRARIERLEGIGMVWNASTDLWEQSYAAAARYYLEHKDLEAPIKYVTPDGFALGVWLSSQRSAYKNGELTLEQVERLEAIGINWVNRNVRKWQENFEAAKRYAEQFGDLEVPSNYVTPDGILLGKWIARQRYAWQNPDNSSARVTPERKAQLDEIGMVWDKYDPWRERFELAQKYRAEHGDLEIPLNYKTENGIWLGSWLYRQRQYRRTGDPRLGEVHRRELDELLKDEKPHKQSAAPSGKESLREKNWEHNFEEAARYAEEHGNLLVPSNYVTAGGFRLGVWMSNLRAARKTRPDSFQVTPEHVKRLDGIGMEWDARIAKWDLAYEHAAAYAKANGDLLPSATYRSEDGFGLGDWVRRMRTARAENDPKLTEDRIRRLDAIGMKW</sequence>
<dbReference type="InterPro" id="IPR005114">
    <property type="entry name" value="Helicase_assoc"/>
</dbReference>
<protein>
    <recommendedName>
        <fullName evidence="2">Helicase-associated domain-containing protein</fullName>
    </recommendedName>
</protein>
<dbReference type="EMBL" id="NOUV01000014">
    <property type="protein sequence ID" value="PDX86989.1"/>
    <property type="molecule type" value="Genomic_DNA"/>
</dbReference>
<dbReference type="Pfam" id="PF03457">
    <property type="entry name" value="HA"/>
    <property type="match status" value="7"/>
</dbReference>
<feature type="domain" description="Helicase-associated" evidence="2">
    <location>
        <begin position="619"/>
        <end position="685"/>
    </location>
</feature>
<dbReference type="AlphaFoldDB" id="A0A2A7B6N2"/>
<gene>
    <name evidence="3" type="ORF">CHR60_09760</name>
</gene>
<name>A0A2A7B6N2_9FIRM</name>
<organism evidence="3 4">
    <name type="scientific">Faecalibacterium prausnitzii</name>
    <dbReference type="NCBI Taxonomy" id="853"/>
    <lineage>
        <taxon>Bacteria</taxon>
        <taxon>Bacillati</taxon>
        <taxon>Bacillota</taxon>
        <taxon>Clostridia</taxon>
        <taxon>Eubacteriales</taxon>
        <taxon>Oscillospiraceae</taxon>
        <taxon>Faecalibacterium</taxon>
    </lineage>
</organism>
<feature type="domain" description="Helicase-associated" evidence="2">
    <location>
        <begin position="774"/>
        <end position="841"/>
    </location>
</feature>
<feature type="domain" description="Helicase-associated" evidence="2">
    <location>
        <begin position="692"/>
        <end position="753"/>
    </location>
</feature>
<accession>A0A2A7B6N2</accession>
<feature type="domain" description="Helicase-associated" evidence="2">
    <location>
        <begin position="405"/>
        <end position="469"/>
    </location>
</feature>
<comment type="caution">
    <text evidence="3">The sequence shown here is derived from an EMBL/GenBank/DDBJ whole genome shotgun (WGS) entry which is preliminary data.</text>
</comment>